<feature type="non-terminal residue" evidence="1">
    <location>
        <position position="1"/>
    </location>
</feature>
<reference evidence="1" key="1">
    <citation type="submission" date="2021-02" db="EMBL/GenBank/DDBJ databases">
        <authorList>
            <person name="Nowell W R."/>
        </authorList>
    </citation>
    <scope>NUCLEOTIDE SEQUENCE</scope>
</reference>
<dbReference type="AlphaFoldDB" id="A0A820FFY0"/>
<evidence type="ECO:0000313" key="2">
    <source>
        <dbReference type="Proteomes" id="UP000663874"/>
    </source>
</evidence>
<dbReference type="Proteomes" id="UP000663874">
    <property type="component" value="Unassembled WGS sequence"/>
</dbReference>
<organism evidence="1 2">
    <name type="scientific">Rotaria sordida</name>
    <dbReference type="NCBI Taxonomy" id="392033"/>
    <lineage>
        <taxon>Eukaryota</taxon>
        <taxon>Metazoa</taxon>
        <taxon>Spiralia</taxon>
        <taxon>Gnathifera</taxon>
        <taxon>Rotifera</taxon>
        <taxon>Eurotatoria</taxon>
        <taxon>Bdelloidea</taxon>
        <taxon>Philodinida</taxon>
        <taxon>Philodinidae</taxon>
        <taxon>Rotaria</taxon>
    </lineage>
</organism>
<protein>
    <submittedName>
        <fullName evidence="1">Uncharacterized protein</fullName>
    </submittedName>
</protein>
<gene>
    <name evidence="1" type="ORF">FNK824_LOCUS39026</name>
</gene>
<dbReference type="EMBL" id="CAJOBE010023955">
    <property type="protein sequence ID" value="CAF4260050.1"/>
    <property type="molecule type" value="Genomic_DNA"/>
</dbReference>
<evidence type="ECO:0000313" key="1">
    <source>
        <dbReference type="EMBL" id="CAF4260050.1"/>
    </source>
</evidence>
<proteinExistence type="predicted"/>
<accession>A0A820FFY0</accession>
<comment type="caution">
    <text evidence="1">The sequence shown here is derived from an EMBL/GenBank/DDBJ whole genome shotgun (WGS) entry which is preliminary data.</text>
</comment>
<name>A0A820FFY0_9BILA</name>
<sequence>NEASIVNYWPIDEDSCRYLLTDYFGKLYLFVLKRRDVIISETRVSTFLVIDISLKHEDFNEFGATR</sequence>